<accession>A0A0A8Z0J8</accession>
<organism evidence="1">
    <name type="scientific">Arundo donax</name>
    <name type="common">Giant reed</name>
    <name type="synonym">Donax arundinaceus</name>
    <dbReference type="NCBI Taxonomy" id="35708"/>
    <lineage>
        <taxon>Eukaryota</taxon>
        <taxon>Viridiplantae</taxon>
        <taxon>Streptophyta</taxon>
        <taxon>Embryophyta</taxon>
        <taxon>Tracheophyta</taxon>
        <taxon>Spermatophyta</taxon>
        <taxon>Magnoliopsida</taxon>
        <taxon>Liliopsida</taxon>
        <taxon>Poales</taxon>
        <taxon>Poaceae</taxon>
        <taxon>PACMAD clade</taxon>
        <taxon>Arundinoideae</taxon>
        <taxon>Arundineae</taxon>
        <taxon>Arundo</taxon>
    </lineage>
</organism>
<reference evidence="1" key="2">
    <citation type="journal article" date="2015" name="Data Brief">
        <title>Shoot transcriptome of the giant reed, Arundo donax.</title>
        <authorList>
            <person name="Barrero R.A."/>
            <person name="Guerrero F.D."/>
            <person name="Moolhuijzen P."/>
            <person name="Goolsby J.A."/>
            <person name="Tidwell J."/>
            <person name="Bellgard S.E."/>
            <person name="Bellgard M.I."/>
        </authorList>
    </citation>
    <scope>NUCLEOTIDE SEQUENCE</scope>
    <source>
        <tissue evidence="1">Shoot tissue taken approximately 20 cm above the soil surface</tissue>
    </source>
</reference>
<protein>
    <submittedName>
        <fullName evidence="1">Uncharacterized protein</fullName>
    </submittedName>
</protein>
<proteinExistence type="predicted"/>
<dbReference type="EMBL" id="GBRH01267630">
    <property type="protein sequence ID" value="JAD30265.1"/>
    <property type="molecule type" value="Transcribed_RNA"/>
</dbReference>
<evidence type="ECO:0000313" key="1">
    <source>
        <dbReference type="EMBL" id="JAD30265.1"/>
    </source>
</evidence>
<name>A0A0A8Z0J8_ARUDO</name>
<reference evidence="1" key="1">
    <citation type="submission" date="2014-09" db="EMBL/GenBank/DDBJ databases">
        <authorList>
            <person name="Magalhaes I.L.F."/>
            <person name="Oliveira U."/>
            <person name="Santos F.R."/>
            <person name="Vidigal T.H.D.A."/>
            <person name="Brescovit A.D."/>
            <person name="Santos A.J."/>
        </authorList>
    </citation>
    <scope>NUCLEOTIDE SEQUENCE</scope>
    <source>
        <tissue evidence="1">Shoot tissue taken approximately 20 cm above the soil surface</tissue>
    </source>
</reference>
<sequence>MKRNIQYNFLMSQHLFQTKQLQFSSSTDLVTCILHYRTSFEKIKHMCK</sequence>
<dbReference type="AlphaFoldDB" id="A0A0A8Z0J8"/>